<keyword evidence="1" id="KW-0732">Signal</keyword>
<proteinExistence type="predicted"/>
<protein>
    <submittedName>
        <fullName evidence="2">Uncharacterized protein</fullName>
    </submittedName>
</protein>
<evidence type="ECO:0000256" key="1">
    <source>
        <dbReference type="SAM" id="SignalP"/>
    </source>
</evidence>
<keyword evidence="3" id="KW-1185">Reference proteome</keyword>
<feature type="chain" id="PRO_5046223099" evidence="1">
    <location>
        <begin position="21"/>
        <end position="582"/>
    </location>
</feature>
<accession>A0ABR1C7Q8</accession>
<evidence type="ECO:0000313" key="3">
    <source>
        <dbReference type="Proteomes" id="UP001303046"/>
    </source>
</evidence>
<gene>
    <name evidence="2" type="primary">Necator_chrII.g4980</name>
    <name evidence="2" type="ORF">RB195_017188</name>
</gene>
<reference evidence="2 3" key="1">
    <citation type="submission" date="2023-08" db="EMBL/GenBank/DDBJ databases">
        <title>A Necator americanus chromosomal reference genome.</title>
        <authorList>
            <person name="Ilik V."/>
            <person name="Petrzelkova K.J."/>
            <person name="Pardy F."/>
            <person name="Fuh T."/>
            <person name="Niatou-Singa F.S."/>
            <person name="Gouil Q."/>
            <person name="Baker L."/>
            <person name="Ritchie M.E."/>
            <person name="Jex A.R."/>
            <person name="Gazzola D."/>
            <person name="Li H."/>
            <person name="Toshio Fujiwara R."/>
            <person name="Zhan B."/>
            <person name="Aroian R.V."/>
            <person name="Pafco B."/>
            <person name="Schwarz E.M."/>
        </authorList>
    </citation>
    <scope>NUCLEOTIDE SEQUENCE [LARGE SCALE GENOMIC DNA]</scope>
    <source>
        <strain evidence="2 3">Aroian</strain>
        <tissue evidence="2">Whole animal</tissue>
    </source>
</reference>
<feature type="signal peptide" evidence="1">
    <location>
        <begin position="1"/>
        <end position="20"/>
    </location>
</feature>
<comment type="caution">
    <text evidence="2">The sequence shown here is derived from an EMBL/GenBank/DDBJ whole genome shotgun (WGS) entry which is preliminary data.</text>
</comment>
<evidence type="ECO:0000313" key="2">
    <source>
        <dbReference type="EMBL" id="KAK6733286.1"/>
    </source>
</evidence>
<name>A0ABR1C7Q8_NECAM</name>
<dbReference type="Proteomes" id="UP001303046">
    <property type="component" value="Unassembled WGS sequence"/>
</dbReference>
<sequence length="582" mass="66708">MKVSLVVLIGLLQLLTVVVAIPRRGNEPWSLILCKFKDSEFEPRSAEWFAEWISGGNNPGMYIIHQYGCDYGQLPESNQKNVIGKSLVTLRPLARVLAKCHMRKQISIFPQSRGVLLLNTIESYFSSVSNAVYTIKGSNVTKWLKLPWTRREVLRMAVMDPRLQTERERPFAMFDKAKQLCISFAEQSGFILNRQKVTVVNMENTAVYGRDTGVLLTPKLIFSSVLTHEMIHSMNIGHSYSDRKIRVFPYSSYGEYDDKYDLMSTANAHMRLSTYGLGGPGLNGPHLDYLGWLPQNRIVYFGRDGRTNYTLRLSSLSVPHRLTIGWLLVMIPYDRDDPGNVYTIEYRTPVGNDAGIRQGAVVIHRVQRIGLSYYSTLITHEKGEYNELTAGTEWLQFLNINIDGGFQYIRVKVERVHGKSHSADLKISTTFRPEMCRDAEVKMPVHESPLLIAHGMNTVCIERNRTVTQRDIDRQYLRDFFFEMRKTFGQNECKNGRVWRAIDAYDYICVEPHRVDQVMDTVLSMDEEEDGCEEDSVPRNAFQGDKACVSEDERALIHRENAESHRHLRNYAFFNGADSVGL</sequence>
<dbReference type="EMBL" id="JAVFWL010000002">
    <property type="protein sequence ID" value="KAK6733286.1"/>
    <property type="molecule type" value="Genomic_DNA"/>
</dbReference>
<organism evidence="2 3">
    <name type="scientific">Necator americanus</name>
    <name type="common">Human hookworm</name>
    <dbReference type="NCBI Taxonomy" id="51031"/>
    <lineage>
        <taxon>Eukaryota</taxon>
        <taxon>Metazoa</taxon>
        <taxon>Ecdysozoa</taxon>
        <taxon>Nematoda</taxon>
        <taxon>Chromadorea</taxon>
        <taxon>Rhabditida</taxon>
        <taxon>Rhabditina</taxon>
        <taxon>Rhabditomorpha</taxon>
        <taxon>Strongyloidea</taxon>
        <taxon>Ancylostomatidae</taxon>
        <taxon>Bunostominae</taxon>
        <taxon>Necator</taxon>
    </lineage>
</organism>